<sequence length="202" mass="23013">MSGVDELVQKVMEAVLVKLTNEVQPKLKLIGTSDSNVLNLIARLPKVSIADCSIEEADILFISQLSVDQMGRIANACPQTPEESSILKHFLKGKKVLLLQEGIEFYAYRQSASYGLRQKLEEFELQWRRYGAEIVSEEEKTWQLPRSQNEQLDQGMVTKKVWTEAKIKELNLVSGTSFKLENNALLTALAKDYLREKNIHWS</sequence>
<accession>A0AAW9K317</accession>
<evidence type="ECO:0008006" key="3">
    <source>
        <dbReference type="Google" id="ProtNLM"/>
    </source>
</evidence>
<proteinExistence type="predicted"/>
<dbReference type="RefSeq" id="WP_322808544.1">
    <property type="nucleotide sequence ID" value="NZ_JAVBVO010000002.1"/>
</dbReference>
<dbReference type="AlphaFoldDB" id="A0AAW9K317"/>
<name>A0AAW9K317_CARML</name>
<dbReference type="EMBL" id="JAVBVO010000002">
    <property type="protein sequence ID" value="MDZ5757832.1"/>
    <property type="molecule type" value="Genomic_DNA"/>
</dbReference>
<organism evidence="1 2">
    <name type="scientific">Carnobacterium maltaromaticum</name>
    <name type="common">Carnobacterium piscicola</name>
    <dbReference type="NCBI Taxonomy" id="2751"/>
    <lineage>
        <taxon>Bacteria</taxon>
        <taxon>Bacillati</taxon>
        <taxon>Bacillota</taxon>
        <taxon>Bacilli</taxon>
        <taxon>Lactobacillales</taxon>
        <taxon>Carnobacteriaceae</taxon>
        <taxon>Carnobacterium</taxon>
    </lineage>
</organism>
<evidence type="ECO:0000313" key="1">
    <source>
        <dbReference type="EMBL" id="MDZ5757832.1"/>
    </source>
</evidence>
<protein>
    <recommendedName>
        <fullName evidence="3">Ethanolamine utilization protein</fullName>
    </recommendedName>
</protein>
<evidence type="ECO:0000313" key="2">
    <source>
        <dbReference type="Proteomes" id="UP001290462"/>
    </source>
</evidence>
<dbReference type="Proteomes" id="UP001290462">
    <property type="component" value="Unassembled WGS sequence"/>
</dbReference>
<gene>
    <name evidence="1" type="ORF">RAK27_04095</name>
</gene>
<dbReference type="InterPro" id="IPR013372">
    <property type="entry name" value="Eut_put"/>
</dbReference>
<dbReference type="PIRSF" id="PIRSF034981">
    <property type="entry name" value="Eut_put"/>
    <property type="match status" value="1"/>
</dbReference>
<comment type="caution">
    <text evidence="1">The sequence shown here is derived from an EMBL/GenBank/DDBJ whole genome shotgun (WGS) entry which is preliminary data.</text>
</comment>
<reference evidence="1" key="1">
    <citation type="submission" date="2023-08" db="EMBL/GenBank/DDBJ databases">
        <title>Genomic characterization of piscicolin 126 produced by Carnobacterium maltaromaticum CM22 strain isolated from salmon (Salmo salar).</title>
        <authorList>
            <person name="Gonzalez-Gragera E."/>
            <person name="Garcia-Lopez J.D."/>
            <person name="Teso-Perez C."/>
            <person name="Gimenez-Hernandez I."/>
            <person name="Peralta-Sanchez J.M."/>
            <person name="Valdivia E."/>
            <person name="Montalban-Lopez M."/>
            <person name="Martin-Platero A.M."/>
            <person name="Banos A."/>
            <person name="Martinez-Bueno M."/>
        </authorList>
    </citation>
    <scope>NUCLEOTIDE SEQUENCE</scope>
    <source>
        <strain evidence="1">CM22</strain>
    </source>
</reference>